<dbReference type="KEGG" id="xba:C7S18_08325"/>
<proteinExistence type="predicted"/>
<dbReference type="RefSeq" id="WP_106891124.1">
    <property type="nucleotide sequence ID" value="NZ_CP027860.1"/>
</dbReference>
<gene>
    <name evidence="1" type="ORF">C7S18_08325</name>
</gene>
<accession>A0A2P1PQS9</accession>
<name>A0A2P1PQS9_9GAMM</name>
<protein>
    <recommendedName>
        <fullName evidence="3">TniQ family protein</fullName>
    </recommendedName>
</protein>
<organism evidence="1 2">
    <name type="scientific">Ahniella affigens</name>
    <dbReference type="NCBI Taxonomy" id="2021234"/>
    <lineage>
        <taxon>Bacteria</taxon>
        <taxon>Pseudomonadati</taxon>
        <taxon>Pseudomonadota</taxon>
        <taxon>Gammaproteobacteria</taxon>
        <taxon>Lysobacterales</taxon>
        <taxon>Rhodanobacteraceae</taxon>
        <taxon>Ahniella</taxon>
    </lineage>
</organism>
<dbReference type="Proteomes" id="UP000241074">
    <property type="component" value="Chromosome"/>
</dbReference>
<evidence type="ECO:0000313" key="2">
    <source>
        <dbReference type="Proteomes" id="UP000241074"/>
    </source>
</evidence>
<reference evidence="1 2" key="1">
    <citation type="submission" date="2018-03" db="EMBL/GenBank/DDBJ databases">
        <title>Ahniella affigens gen. nov., sp. nov., a gammaproteobacterium isolated from sandy soil near a stream.</title>
        <authorList>
            <person name="Ko Y."/>
            <person name="Kim J.-H."/>
        </authorList>
    </citation>
    <scope>NUCLEOTIDE SEQUENCE [LARGE SCALE GENOMIC DNA]</scope>
    <source>
        <strain evidence="1 2">D13</strain>
    </source>
</reference>
<keyword evidence="2" id="KW-1185">Reference proteome</keyword>
<sequence length="391" mass="42961">MSMVLTRDCVHRLPIAPPAPDETISSVLDRAACLMGTSREALLAAIELPDAGDGRDLDDALLPLAAEIARALCWDREWHPPAPPVPTRRLAASARNAFCAHCWVEDLATARGTYFRTTWLDAMVPWCARHQTPLDTMLSRYPERRRTILVASEAATAEHRKEAESLRNRLDGSVDGAAQEAARIACELGRHLPLHDEPVPPWPNGWRGNAALAQLLLKTALDRLSVGTDLPVHAVLWPDAGAGRWGGVFRVGKAIGRSVRADGLGPHFCAIADPAVRRAALYFVALALVPNTPLPAFYRLAGHVAAAHHDWWHRVIWPSLLGGQADDLVYAVSSLGDCGADWAAARTPPTAISSLRPKRRSPESVAPDRHRLPRNWVRHWRPLLANRRDFP</sequence>
<dbReference type="EMBL" id="CP027860">
    <property type="protein sequence ID" value="AVP97200.1"/>
    <property type="molecule type" value="Genomic_DNA"/>
</dbReference>
<reference evidence="1 2" key="2">
    <citation type="submission" date="2018-03" db="EMBL/GenBank/DDBJ databases">
        <authorList>
            <person name="Keele B.F."/>
        </authorList>
    </citation>
    <scope>NUCLEOTIDE SEQUENCE [LARGE SCALE GENOMIC DNA]</scope>
    <source>
        <strain evidence="1 2">D13</strain>
    </source>
</reference>
<dbReference type="AlphaFoldDB" id="A0A2P1PQS9"/>
<evidence type="ECO:0000313" key="1">
    <source>
        <dbReference type="EMBL" id="AVP97200.1"/>
    </source>
</evidence>
<evidence type="ECO:0008006" key="3">
    <source>
        <dbReference type="Google" id="ProtNLM"/>
    </source>
</evidence>
<dbReference type="OrthoDB" id="6057246at2"/>